<dbReference type="KEGG" id="beq:BEWA_035940"/>
<protein>
    <submittedName>
        <fullName evidence="2">Uncharacterized protein</fullName>
    </submittedName>
</protein>
<dbReference type="EMBL" id="ACOU01000002">
    <property type="protein sequence ID" value="EKX73558.1"/>
    <property type="molecule type" value="Genomic_DNA"/>
</dbReference>
<comment type="caution">
    <text evidence="2">The sequence shown here is derived from an EMBL/GenBank/DDBJ whole genome shotgun (WGS) entry which is preliminary data.</text>
</comment>
<dbReference type="eggNOG" id="KOG1366">
    <property type="taxonomic scope" value="Eukaryota"/>
</dbReference>
<feature type="region of interest" description="Disordered" evidence="1">
    <location>
        <begin position="443"/>
        <end position="498"/>
    </location>
</feature>
<dbReference type="OrthoDB" id="6359008at2759"/>
<feature type="compositionally biased region" description="Low complexity" evidence="1">
    <location>
        <begin position="453"/>
        <end position="471"/>
    </location>
</feature>
<organism evidence="2 3">
    <name type="scientific">Theileria equi strain WA</name>
    <dbReference type="NCBI Taxonomy" id="1537102"/>
    <lineage>
        <taxon>Eukaryota</taxon>
        <taxon>Sar</taxon>
        <taxon>Alveolata</taxon>
        <taxon>Apicomplexa</taxon>
        <taxon>Aconoidasida</taxon>
        <taxon>Piroplasmida</taxon>
        <taxon>Theileriidae</taxon>
        <taxon>Theileria</taxon>
    </lineage>
</organism>
<feature type="compositionally biased region" description="Basic and acidic residues" evidence="1">
    <location>
        <begin position="343"/>
        <end position="363"/>
    </location>
</feature>
<dbReference type="RefSeq" id="XP_004833010.1">
    <property type="nucleotide sequence ID" value="XM_004832953.1"/>
</dbReference>
<dbReference type="GeneID" id="15807962"/>
<reference evidence="2 3" key="1">
    <citation type="journal article" date="2012" name="BMC Genomics">
        <title>Comparative genomic analysis and phylogenetic position of Theileria equi.</title>
        <authorList>
            <person name="Kappmeyer L.S."/>
            <person name="Thiagarajan M."/>
            <person name="Herndon D.R."/>
            <person name="Ramsay J.D."/>
            <person name="Caler E."/>
            <person name="Djikeng A."/>
            <person name="Gillespie J.J."/>
            <person name="Lau A.O."/>
            <person name="Roalson E.H."/>
            <person name="Silva J.C."/>
            <person name="Silva M.G."/>
            <person name="Suarez C.E."/>
            <person name="Ueti M.W."/>
            <person name="Nene V.M."/>
            <person name="Mealey R.H."/>
            <person name="Knowles D.P."/>
            <person name="Brayton K.A."/>
        </authorList>
    </citation>
    <scope>NUCLEOTIDE SEQUENCE [LARGE SCALE GENOMIC DNA]</scope>
    <source>
        <strain evidence="2 3">WA</strain>
    </source>
</reference>
<proteinExistence type="predicted"/>
<dbReference type="VEuPathDB" id="PiroplasmaDB:BEWA_035940"/>
<feature type="compositionally biased region" description="Basic and acidic residues" evidence="1">
    <location>
        <begin position="483"/>
        <end position="498"/>
    </location>
</feature>
<name>L1LEF7_THEEQ</name>
<accession>L1LEF7</accession>
<evidence type="ECO:0000313" key="3">
    <source>
        <dbReference type="Proteomes" id="UP000031512"/>
    </source>
</evidence>
<feature type="region of interest" description="Disordered" evidence="1">
    <location>
        <begin position="686"/>
        <end position="750"/>
    </location>
</feature>
<feature type="region of interest" description="Disordered" evidence="1">
    <location>
        <begin position="343"/>
        <end position="390"/>
    </location>
</feature>
<evidence type="ECO:0000313" key="2">
    <source>
        <dbReference type="EMBL" id="EKX73558.1"/>
    </source>
</evidence>
<feature type="compositionally biased region" description="Polar residues" evidence="1">
    <location>
        <begin position="687"/>
        <end position="696"/>
    </location>
</feature>
<dbReference type="AlphaFoldDB" id="L1LEF7"/>
<dbReference type="Proteomes" id="UP000031512">
    <property type="component" value="Unassembled WGS sequence"/>
</dbReference>
<gene>
    <name evidence="2" type="ORF">BEWA_035940</name>
</gene>
<keyword evidence="3" id="KW-1185">Reference proteome</keyword>
<sequence length="801" mass="89341">MPPNVDIKQKCPKGETGNANKVTCKHGFDASLRDICINSENTDYKECKHYFKTFTTRDLNYGGHPLTDESGSELSKDKTVTELSVYYSKTYDIDPQHIKKPLALRLKERDGKVHWYENTEDISNARWKAITDSENFPQISNKSTEEFTKNLHELTCKLHDLHYVDIRAITSYICVCKAYKVTLSEEKKFTVYTKYEHKYTINPDSVRYGNVNLKWRSSNYGDEGNYDPIRLNSDHIHYLSVYYWDEDRERKIPLLMEIAALGMQVSIANDGYNHNERWTMISDEEGLPKILTKDELEEKLKDLTCTLFKPADRNTLEQQKYINEYCNKKGCKNELELNFRDEKEENERGEALPRAEGQVQDKPEDMDEEEGGTSTGIGSADTPKGHTDPVSVVSEVIGDFGKKLLGIVDGAVGSVLDKSVVAGLTTAVGTAVLDGLKCAKLGTSPKGTHLPPAAGASVSSSGSRSPGSSGTSIGGGTGSAHVGHKDDKESIETIPSGREDATSVINPSFILEITRPHANFRDPEEDVDVPEHLYFPDYGDNYPVSPVDITVESYFPPYELGRKNFEEDVHTKNPSENAVTVDFYLPEALAKEGKIKLVDLVLEPQMPFDIVVCDRNIRNHEAIVDSDESGTCGDDFTIGASNTDYVRHIDLESTFEPISPFLKSKQLETYDPKMIGTNERIDPVSYARSTQVSLSASDEPDRDPESFTPSELFLPHPPLPERLAQKVSVTSSETHGPGVQPHGTSDSNTPEIIKTTISVPAGILTTSSLACFAGYKFYTKYNGDPWVRHGYPIVFLKNLPY</sequence>
<evidence type="ECO:0000256" key="1">
    <source>
        <dbReference type="SAM" id="MobiDB-lite"/>
    </source>
</evidence>